<dbReference type="Proteomes" id="UP001208689">
    <property type="component" value="Chromosome"/>
</dbReference>
<accession>A0ABY6HYY8</accession>
<dbReference type="PANTHER" id="PTHR11259">
    <property type="entry name" value="RAS-RELATED GTP BINDING RAG/GTR YEAST"/>
    <property type="match status" value="1"/>
</dbReference>
<dbReference type="Pfam" id="PF04670">
    <property type="entry name" value="Gtr1_RagA"/>
    <property type="match status" value="1"/>
</dbReference>
<dbReference type="InterPro" id="IPR027417">
    <property type="entry name" value="P-loop_NTPase"/>
</dbReference>
<evidence type="ECO:0000256" key="1">
    <source>
        <dbReference type="ARBA" id="ARBA00022741"/>
    </source>
</evidence>
<protein>
    <recommendedName>
        <fullName evidence="5">GTP-binding protein</fullName>
    </recommendedName>
</protein>
<reference evidence="3" key="1">
    <citation type="submission" date="2022-09" db="EMBL/GenBank/DDBJ databases">
        <title>Actin cytoskeleton and complex cell architecture in an #Asgard archaeon.</title>
        <authorList>
            <person name="Ponce Toledo R.I."/>
            <person name="Schleper C."/>
            <person name="Rodrigues Oliveira T."/>
            <person name="Wollweber F."/>
            <person name="Xu J."/>
            <person name="Rittmann S."/>
            <person name="Klingl A."/>
            <person name="Pilhofer M."/>
        </authorList>
    </citation>
    <scope>NUCLEOTIDE SEQUENCE</scope>
    <source>
        <strain evidence="3">B-35</strain>
    </source>
</reference>
<proteinExistence type="predicted"/>
<evidence type="ECO:0008006" key="5">
    <source>
        <dbReference type="Google" id="ProtNLM"/>
    </source>
</evidence>
<evidence type="ECO:0000313" key="3">
    <source>
        <dbReference type="EMBL" id="UYP47791.1"/>
    </source>
</evidence>
<keyword evidence="2" id="KW-0342">GTP-binding</keyword>
<name>A0ABY6HYY8_9ARCH</name>
<dbReference type="SUPFAM" id="SSF52540">
    <property type="entry name" value="P-loop containing nucleoside triphosphate hydrolases"/>
    <property type="match status" value="1"/>
</dbReference>
<keyword evidence="1" id="KW-0547">Nucleotide-binding</keyword>
<keyword evidence="4" id="KW-1185">Reference proteome</keyword>
<dbReference type="EMBL" id="CP104013">
    <property type="protein sequence ID" value="UYP47791.1"/>
    <property type="molecule type" value="Genomic_DNA"/>
</dbReference>
<sequence>MILRDYERKELQKELDAKKVQKIAILGLGNAGKTSIVKSVLYQFEALMSLAPTKSVERTSIEFLGRELLIWDFGGQERYRQNYLNNPKKYFEGIRYIYYIVDSQDTKNLRESMAYFLKTFEKAIEFSPNAKLYLFFHKIDPEYSGSVDFTKVENEFLEEILPKVQAKANNPPAIFHTSIHHPLSVISAFTQPMLSNEDIYETLCKTIGQFCKENALNFGILFTKNFFEIGNFTNPDHLQSNIKTLSAYLKEFDFSGFEGKFPQFTVGFNQIYTKKFFITVGEEFPFYFCIGVNTIAVPKDIAVLLEKVEDFTTNIKKVLINSEIIRIGILRTEKIVKTYYFDDF</sequence>
<evidence type="ECO:0000313" key="4">
    <source>
        <dbReference type="Proteomes" id="UP001208689"/>
    </source>
</evidence>
<organism evidence="3 4">
    <name type="scientific">Candidatus Lokiarchaeum ossiferum</name>
    <dbReference type="NCBI Taxonomy" id="2951803"/>
    <lineage>
        <taxon>Archaea</taxon>
        <taxon>Promethearchaeati</taxon>
        <taxon>Promethearchaeota</taxon>
        <taxon>Promethearchaeia</taxon>
        <taxon>Promethearchaeales</taxon>
        <taxon>Promethearchaeaceae</taxon>
        <taxon>Candidatus Lokiarchaeum</taxon>
    </lineage>
</organism>
<dbReference type="InterPro" id="IPR006762">
    <property type="entry name" value="Gtr1_RagA"/>
</dbReference>
<gene>
    <name evidence="3" type="ORF">NEF87_004076</name>
</gene>
<dbReference type="PANTHER" id="PTHR11259:SF2">
    <property type="entry name" value="GH16429P"/>
    <property type="match status" value="1"/>
</dbReference>
<dbReference type="Gene3D" id="3.40.50.300">
    <property type="entry name" value="P-loop containing nucleotide triphosphate hydrolases"/>
    <property type="match status" value="1"/>
</dbReference>
<evidence type="ECO:0000256" key="2">
    <source>
        <dbReference type="ARBA" id="ARBA00023134"/>
    </source>
</evidence>